<feature type="region of interest" description="Disordered" evidence="1">
    <location>
        <begin position="175"/>
        <end position="196"/>
    </location>
</feature>
<feature type="compositionally biased region" description="Gly residues" evidence="1">
    <location>
        <begin position="542"/>
        <end position="551"/>
    </location>
</feature>
<evidence type="ECO:0000313" key="3">
    <source>
        <dbReference type="Proteomes" id="UP001304895"/>
    </source>
</evidence>
<organism evidence="2 3">
    <name type="scientific">Trichocladium antarcticum</name>
    <dbReference type="NCBI Taxonomy" id="1450529"/>
    <lineage>
        <taxon>Eukaryota</taxon>
        <taxon>Fungi</taxon>
        <taxon>Dikarya</taxon>
        <taxon>Ascomycota</taxon>
        <taxon>Pezizomycotina</taxon>
        <taxon>Sordariomycetes</taxon>
        <taxon>Sordariomycetidae</taxon>
        <taxon>Sordariales</taxon>
        <taxon>Chaetomiaceae</taxon>
        <taxon>Trichocladium</taxon>
    </lineage>
</organism>
<feature type="region of interest" description="Disordered" evidence="1">
    <location>
        <begin position="84"/>
        <end position="107"/>
    </location>
</feature>
<proteinExistence type="predicted"/>
<accession>A0AAN6UEW5</accession>
<sequence length="551" mass="57869">MAGVEGMAFAPDGLPSANKERRFCWDGLNDGMGGDFFDQFVELGDSDSESIAGGGGGLGHLYGTSDLSMSPRLAGQMPPNDRGIPIPGAVSRPQGISGSAPSSGSLYSAARVARPRMHPAYRGTSDMINYDAPGTGFDDMYSTSFSETLAGGSISDSELLKLEGLTMRSPRIQIPQPSASVPASPPSQATSPRKASRLEAFCSRIRNKAATFHGKSHEGETKLEPASPAARAAPLMSTAQMEPVRGRHRPHDLQLCREQLPLSPPPTGVMSGHPQRPFAGSHNNTSDAAFINGLLDDPFIPGGLLGGQFAPPLQLNGGAMPQTPLETPLADGMPAWQLPMSTATSKPQWAPAPSPYFPAADNWWDPSADAMDTDPTPLDLSYHTTANARNASMNLAIQLHQQQSFEYPPPPGTGDLAAGGLMIHMPQPRGVPSAVLHGDRPTRADHHHRRPKPRAPSSGARHHQYGPGVSPRKTRAAAGSASASASGRGSVSPSPKAPPARGHRATSSSTLSAAGSHPTTTRRLHRRSASMQKGPGSWGVWFNGGGGAQRR</sequence>
<dbReference type="Proteomes" id="UP001304895">
    <property type="component" value="Unassembled WGS sequence"/>
</dbReference>
<comment type="caution">
    <text evidence="2">The sequence shown here is derived from an EMBL/GenBank/DDBJ whole genome shotgun (WGS) entry which is preliminary data.</text>
</comment>
<evidence type="ECO:0008006" key="4">
    <source>
        <dbReference type="Google" id="ProtNLM"/>
    </source>
</evidence>
<evidence type="ECO:0000256" key="1">
    <source>
        <dbReference type="SAM" id="MobiDB-lite"/>
    </source>
</evidence>
<name>A0AAN6UEW5_9PEZI</name>
<feature type="compositionally biased region" description="Low complexity" evidence="1">
    <location>
        <begin position="175"/>
        <end position="192"/>
    </location>
</feature>
<feature type="compositionally biased region" description="Low complexity" evidence="1">
    <location>
        <begin position="95"/>
        <end position="107"/>
    </location>
</feature>
<gene>
    <name evidence="2" type="ORF">BT67DRAFT_436368</name>
</gene>
<reference evidence="2" key="1">
    <citation type="journal article" date="2023" name="Mol. Phylogenet. Evol.">
        <title>Genome-scale phylogeny and comparative genomics of the fungal order Sordariales.</title>
        <authorList>
            <person name="Hensen N."/>
            <person name="Bonometti L."/>
            <person name="Westerberg I."/>
            <person name="Brannstrom I.O."/>
            <person name="Guillou S."/>
            <person name="Cros-Aarteil S."/>
            <person name="Calhoun S."/>
            <person name="Haridas S."/>
            <person name="Kuo A."/>
            <person name="Mondo S."/>
            <person name="Pangilinan J."/>
            <person name="Riley R."/>
            <person name="LaButti K."/>
            <person name="Andreopoulos B."/>
            <person name="Lipzen A."/>
            <person name="Chen C."/>
            <person name="Yan M."/>
            <person name="Daum C."/>
            <person name="Ng V."/>
            <person name="Clum A."/>
            <person name="Steindorff A."/>
            <person name="Ohm R.A."/>
            <person name="Martin F."/>
            <person name="Silar P."/>
            <person name="Natvig D.O."/>
            <person name="Lalanne C."/>
            <person name="Gautier V."/>
            <person name="Ament-Velasquez S.L."/>
            <person name="Kruys A."/>
            <person name="Hutchinson M.I."/>
            <person name="Powell A.J."/>
            <person name="Barry K."/>
            <person name="Miller A.N."/>
            <person name="Grigoriev I.V."/>
            <person name="Debuchy R."/>
            <person name="Gladieux P."/>
            <person name="Hiltunen Thoren M."/>
            <person name="Johannesson H."/>
        </authorList>
    </citation>
    <scope>NUCLEOTIDE SEQUENCE</scope>
    <source>
        <strain evidence="2">CBS 123565</strain>
    </source>
</reference>
<dbReference type="EMBL" id="MU853425">
    <property type="protein sequence ID" value="KAK4131351.1"/>
    <property type="molecule type" value="Genomic_DNA"/>
</dbReference>
<protein>
    <recommendedName>
        <fullName evidence="4">Developmental regulatory protein wetA</fullName>
    </recommendedName>
</protein>
<reference evidence="2" key="2">
    <citation type="submission" date="2023-05" db="EMBL/GenBank/DDBJ databases">
        <authorList>
            <consortium name="Lawrence Berkeley National Laboratory"/>
            <person name="Steindorff A."/>
            <person name="Hensen N."/>
            <person name="Bonometti L."/>
            <person name="Westerberg I."/>
            <person name="Brannstrom I.O."/>
            <person name="Guillou S."/>
            <person name="Cros-Aarteil S."/>
            <person name="Calhoun S."/>
            <person name="Haridas S."/>
            <person name="Kuo A."/>
            <person name="Mondo S."/>
            <person name="Pangilinan J."/>
            <person name="Riley R."/>
            <person name="Labutti K."/>
            <person name="Andreopoulos B."/>
            <person name="Lipzen A."/>
            <person name="Chen C."/>
            <person name="Yanf M."/>
            <person name="Daum C."/>
            <person name="Ng V."/>
            <person name="Clum A."/>
            <person name="Ohm R."/>
            <person name="Martin F."/>
            <person name="Silar P."/>
            <person name="Natvig D."/>
            <person name="Lalanne C."/>
            <person name="Gautier V."/>
            <person name="Ament-Velasquez S.L."/>
            <person name="Kruys A."/>
            <person name="Hutchinson M.I."/>
            <person name="Powell A.J."/>
            <person name="Barry K."/>
            <person name="Miller A.N."/>
            <person name="Grigoriev I.V."/>
            <person name="Debuchy R."/>
            <person name="Gladieux P."/>
            <person name="Thoren M.H."/>
            <person name="Johannesson H."/>
        </authorList>
    </citation>
    <scope>NUCLEOTIDE SEQUENCE</scope>
    <source>
        <strain evidence="2">CBS 123565</strain>
    </source>
</reference>
<feature type="region of interest" description="Disordered" evidence="1">
    <location>
        <begin position="424"/>
        <end position="551"/>
    </location>
</feature>
<evidence type="ECO:0000313" key="2">
    <source>
        <dbReference type="EMBL" id="KAK4131351.1"/>
    </source>
</evidence>
<dbReference type="AlphaFoldDB" id="A0AAN6UEW5"/>
<feature type="compositionally biased region" description="Low complexity" evidence="1">
    <location>
        <begin position="505"/>
        <end position="516"/>
    </location>
</feature>
<feature type="compositionally biased region" description="Low complexity" evidence="1">
    <location>
        <begin position="476"/>
        <end position="490"/>
    </location>
</feature>
<keyword evidence="3" id="KW-1185">Reference proteome</keyword>